<organism evidence="4 5">
    <name type="scientific">Demequina zhanjiangensis</name>
    <dbReference type="NCBI Taxonomy" id="3051659"/>
    <lineage>
        <taxon>Bacteria</taxon>
        <taxon>Bacillati</taxon>
        <taxon>Actinomycetota</taxon>
        <taxon>Actinomycetes</taxon>
        <taxon>Micrococcales</taxon>
        <taxon>Demequinaceae</taxon>
        <taxon>Demequina</taxon>
    </lineage>
</organism>
<dbReference type="InterPro" id="IPR009057">
    <property type="entry name" value="Homeodomain-like_sf"/>
</dbReference>
<keyword evidence="5" id="KW-1185">Reference proteome</keyword>
<dbReference type="SUPFAM" id="SSF48498">
    <property type="entry name" value="Tetracyclin repressor-like, C-terminal domain"/>
    <property type="match status" value="1"/>
</dbReference>
<dbReference type="Proteomes" id="UP001172738">
    <property type="component" value="Unassembled WGS sequence"/>
</dbReference>
<evidence type="ECO:0000313" key="4">
    <source>
        <dbReference type="EMBL" id="MDN4473291.1"/>
    </source>
</evidence>
<evidence type="ECO:0000256" key="2">
    <source>
        <dbReference type="PROSITE-ProRule" id="PRU00335"/>
    </source>
</evidence>
<name>A0ABT8G2B4_9MICO</name>
<accession>A0ABT8G2B4</accession>
<proteinExistence type="predicted"/>
<comment type="caution">
    <text evidence="4">The sequence shown here is derived from an EMBL/GenBank/DDBJ whole genome shotgun (WGS) entry which is preliminary data.</text>
</comment>
<sequence>MARIPLEERRRLLVAATLAVIQRDGIAGATARRIVQEADMPLGALHYAFDSVDHLLTAAADEVTASERLVAEEGLASAGDASLRDAIHAGLDRYIDLLEERPGHELAFLELMLHASRARLGSPAGPGRYEESYRLVAALLAQAATAAGATWQRPVGELARHTVTVLDGITTTWLADHDTAAARATARFHADALAALATTPDPS</sequence>
<dbReference type="PROSITE" id="PS50977">
    <property type="entry name" value="HTH_TETR_2"/>
    <property type="match status" value="1"/>
</dbReference>
<dbReference type="Gene3D" id="1.10.357.10">
    <property type="entry name" value="Tetracycline Repressor, domain 2"/>
    <property type="match status" value="1"/>
</dbReference>
<protein>
    <submittedName>
        <fullName evidence="4">TetR family transcriptional regulator</fullName>
    </submittedName>
</protein>
<feature type="domain" description="HTH tetR-type" evidence="3">
    <location>
        <begin position="7"/>
        <end position="67"/>
    </location>
</feature>
<feature type="DNA-binding region" description="H-T-H motif" evidence="2">
    <location>
        <begin position="30"/>
        <end position="49"/>
    </location>
</feature>
<dbReference type="EMBL" id="JAUHPV010000005">
    <property type="protein sequence ID" value="MDN4473291.1"/>
    <property type="molecule type" value="Genomic_DNA"/>
</dbReference>
<dbReference type="SUPFAM" id="SSF46689">
    <property type="entry name" value="Homeodomain-like"/>
    <property type="match status" value="1"/>
</dbReference>
<dbReference type="InterPro" id="IPR036271">
    <property type="entry name" value="Tet_transcr_reg_TetR-rel_C_sf"/>
</dbReference>
<evidence type="ECO:0000256" key="1">
    <source>
        <dbReference type="ARBA" id="ARBA00023125"/>
    </source>
</evidence>
<dbReference type="Pfam" id="PF00440">
    <property type="entry name" value="TetR_N"/>
    <property type="match status" value="1"/>
</dbReference>
<gene>
    <name evidence="4" type="ORF">QQX04_09845</name>
</gene>
<reference evidence="4" key="1">
    <citation type="submission" date="2023-06" db="EMBL/GenBank/DDBJ databases">
        <title>SYSU T00b26.</title>
        <authorList>
            <person name="Gao L."/>
            <person name="Fang B.-Z."/>
            <person name="Li W.-J."/>
        </authorList>
    </citation>
    <scope>NUCLEOTIDE SEQUENCE</scope>
    <source>
        <strain evidence="4">SYSU T00b26</strain>
    </source>
</reference>
<evidence type="ECO:0000259" key="3">
    <source>
        <dbReference type="PROSITE" id="PS50977"/>
    </source>
</evidence>
<dbReference type="InterPro" id="IPR001647">
    <property type="entry name" value="HTH_TetR"/>
</dbReference>
<keyword evidence="1 2" id="KW-0238">DNA-binding</keyword>
<evidence type="ECO:0000313" key="5">
    <source>
        <dbReference type="Proteomes" id="UP001172738"/>
    </source>
</evidence>
<dbReference type="RefSeq" id="WP_301128679.1">
    <property type="nucleotide sequence ID" value="NZ_JAUHPV010000005.1"/>
</dbReference>